<gene>
    <name evidence="12" type="ORF">Pfra01_000449900</name>
</gene>
<dbReference type="GO" id="GO:0006310">
    <property type="term" value="P:DNA recombination"/>
    <property type="evidence" value="ECO:0007669"/>
    <property type="project" value="UniProtKB-KW"/>
</dbReference>
<keyword evidence="1" id="KW-0540">Nuclease</keyword>
<dbReference type="GO" id="GO:0046872">
    <property type="term" value="F:metal ion binding"/>
    <property type="evidence" value="ECO:0007669"/>
    <property type="project" value="UniProtKB-KW"/>
</dbReference>
<dbReference type="EMBL" id="BSXT01000352">
    <property type="protein sequence ID" value="GMF25288.1"/>
    <property type="molecule type" value="Genomic_DNA"/>
</dbReference>
<evidence type="ECO:0000313" key="13">
    <source>
        <dbReference type="Proteomes" id="UP001165121"/>
    </source>
</evidence>
<evidence type="ECO:0000256" key="9">
    <source>
        <dbReference type="ARBA" id="ARBA00023172"/>
    </source>
</evidence>
<dbReference type="GO" id="GO:0003964">
    <property type="term" value="F:RNA-directed DNA polymerase activity"/>
    <property type="evidence" value="ECO:0007669"/>
    <property type="project" value="UniProtKB-KW"/>
</dbReference>
<dbReference type="Gene3D" id="3.30.420.10">
    <property type="entry name" value="Ribonuclease H-like superfamily/Ribonuclease H"/>
    <property type="match status" value="1"/>
</dbReference>
<evidence type="ECO:0000256" key="3">
    <source>
        <dbReference type="ARBA" id="ARBA00022759"/>
    </source>
</evidence>
<accession>A0A9W6X164</accession>
<dbReference type="InterPro" id="IPR039537">
    <property type="entry name" value="Retrotran_Ty1/copia-like"/>
</dbReference>
<dbReference type="SUPFAM" id="SSF53098">
    <property type="entry name" value="Ribonuclease H-like"/>
    <property type="match status" value="1"/>
</dbReference>
<feature type="compositionally biased region" description="Low complexity" evidence="10">
    <location>
        <begin position="222"/>
        <end position="235"/>
    </location>
</feature>
<comment type="caution">
    <text evidence="12">The sequence shown here is derived from an EMBL/GenBank/DDBJ whole genome shotgun (WGS) entry which is preliminary data.</text>
</comment>
<evidence type="ECO:0000256" key="4">
    <source>
        <dbReference type="ARBA" id="ARBA00022801"/>
    </source>
</evidence>
<dbReference type="Proteomes" id="UP001165121">
    <property type="component" value="Unassembled WGS sequence"/>
</dbReference>
<dbReference type="InterPro" id="IPR012337">
    <property type="entry name" value="RNaseH-like_sf"/>
</dbReference>
<evidence type="ECO:0000256" key="6">
    <source>
        <dbReference type="ARBA" id="ARBA00022908"/>
    </source>
</evidence>
<dbReference type="GO" id="GO:0003676">
    <property type="term" value="F:nucleic acid binding"/>
    <property type="evidence" value="ECO:0007669"/>
    <property type="project" value="InterPro"/>
</dbReference>
<feature type="region of interest" description="Disordered" evidence="10">
    <location>
        <begin position="266"/>
        <end position="288"/>
    </location>
</feature>
<dbReference type="GO" id="GO:0004519">
    <property type="term" value="F:endonuclease activity"/>
    <property type="evidence" value="ECO:0007669"/>
    <property type="project" value="UniProtKB-KW"/>
</dbReference>
<evidence type="ECO:0000256" key="8">
    <source>
        <dbReference type="ARBA" id="ARBA00022932"/>
    </source>
</evidence>
<dbReference type="InterPro" id="IPR057670">
    <property type="entry name" value="SH3_retrovirus"/>
</dbReference>
<keyword evidence="8" id="KW-0548">Nucleotidyltransferase</keyword>
<evidence type="ECO:0000256" key="1">
    <source>
        <dbReference type="ARBA" id="ARBA00022722"/>
    </source>
</evidence>
<name>A0A9W6X164_9STRA</name>
<feature type="domain" description="Retroviral polymerase SH3-like" evidence="11">
    <location>
        <begin position="138"/>
        <end position="196"/>
    </location>
</feature>
<evidence type="ECO:0000256" key="7">
    <source>
        <dbReference type="ARBA" id="ARBA00022918"/>
    </source>
</evidence>
<keyword evidence="3" id="KW-0255">Endonuclease</keyword>
<reference evidence="12" key="1">
    <citation type="submission" date="2023-04" db="EMBL/GenBank/DDBJ databases">
        <title>Phytophthora fragariaefolia NBRC 109709.</title>
        <authorList>
            <person name="Ichikawa N."/>
            <person name="Sato H."/>
            <person name="Tonouchi N."/>
        </authorList>
    </citation>
    <scope>NUCLEOTIDE SEQUENCE</scope>
    <source>
        <strain evidence="12">NBRC 109709</strain>
    </source>
</reference>
<evidence type="ECO:0000256" key="10">
    <source>
        <dbReference type="SAM" id="MobiDB-lite"/>
    </source>
</evidence>
<keyword evidence="8" id="KW-0808">Transferase</keyword>
<sequence length="288" mass="32812">MPLHKVHSDLCGPLPVPSMSGCRYWVVFIDDFTRYMFLYPIKARSQLYSCYENFGMKALNIFRSDIHIPEYTGVSNDWDIRALQADNAKEYEKLGRIIFKRYGTHAQFTNAENTYRRTPYELWYNRNPGVEYLKVFGCAAYAHVNDINRDKLDARAKLCMYLGIPEHKKGYRLIDIESHAIVYSRDVVFNETSFPTIGVVDDTTEPLLPPAHRTALTELLHSTTGDDTGSGTDHTPQVEPSDKTTPNPLPSLSDALERGTITYSFVSETPYTPPNRPPNALAMRMKSN</sequence>
<protein>
    <submittedName>
        <fullName evidence="12">Unnamed protein product</fullName>
    </submittedName>
</protein>
<dbReference type="AlphaFoldDB" id="A0A9W6X164"/>
<keyword evidence="7" id="KW-0695">RNA-directed DNA polymerase</keyword>
<keyword evidence="13" id="KW-1185">Reference proteome</keyword>
<keyword evidence="6" id="KW-0229">DNA integration</keyword>
<keyword evidence="9" id="KW-0233">DNA recombination</keyword>
<feature type="region of interest" description="Disordered" evidence="10">
    <location>
        <begin position="222"/>
        <end position="254"/>
    </location>
</feature>
<evidence type="ECO:0000259" key="11">
    <source>
        <dbReference type="Pfam" id="PF25597"/>
    </source>
</evidence>
<keyword evidence="2" id="KW-0479">Metal-binding</keyword>
<proteinExistence type="predicted"/>
<dbReference type="GO" id="GO:0003887">
    <property type="term" value="F:DNA-directed DNA polymerase activity"/>
    <property type="evidence" value="ECO:0007669"/>
    <property type="project" value="UniProtKB-KW"/>
</dbReference>
<dbReference type="OrthoDB" id="120229at2759"/>
<dbReference type="GO" id="GO:0015074">
    <property type="term" value="P:DNA integration"/>
    <property type="evidence" value="ECO:0007669"/>
    <property type="project" value="UniProtKB-KW"/>
</dbReference>
<keyword evidence="4" id="KW-0378">Hydrolase</keyword>
<evidence type="ECO:0000313" key="12">
    <source>
        <dbReference type="EMBL" id="GMF25288.1"/>
    </source>
</evidence>
<organism evidence="12 13">
    <name type="scientific">Phytophthora fragariaefolia</name>
    <dbReference type="NCBI Taxonomy" id="1490495"/>
    <lineage>
        <taxon>Eukaryota</taxon>
        <taxon>Sar</taxon>
        <taxon>Stramenopiles</taxon>
        <taxon>Oomycota</taxon>
        <taxon>Peronosporomycetes</taxon>
        <taxon>Peronosporales</taxon>
        <taxon>Peronosporaceae</taxon>
        <taxon>Phytophthora</taxon>
    </lineage>
</organism>
<dbReference type="GO" id="GO:0016787">
    <property type="term" value="F:hydrolase activity"/>
    <property type="evidence" value="ECO:0007669"/>
    <property type="project" value="UniProtKB-KW"/>
</dbReference>
<evidence type="ECO:0000256" key="2">
    <source>
        <dbReference type="ARBA" id="ARBA00022723"/>
    </source>
</evidence>
<evidence type="ECO:0000256" key="5">
    <source>
        <dbReference type="ARBA" id="ARBA00022842"/>
    </source>
</evidence>
<dbReference type="PANTHER" id="PTHR42648">
    <property type="entry name" value="TRANSPOSASE, PUTATIVE-RELATED"/>
    <property type="match status" value="1"/>
</dbReference>
<keyword evidence="5" id="KW-0460">Magnesium</keyword>
<dbReference type="InterPro" id="IPR036397">
    <property type="entry name" value="RNaseH_sf"/>
</dbReference>
<dbReference type="Pfam" id="PF25597">
    <property type="entry name" value="SH3_retrovirus"/>
    <property type="match status" value="1"/>
</dbReference>
<dbReference type="PANTHER" id="PTHR42648:SF11">
    <property type="entry name" value="TRANSPOSON TY4-P GAG-POL POLYPROTEIN"/>
    <property type="match status" value="1"/>
</dbReference>
<keyword evidence="8" id="KW-0239">DNA-directed DNA polymerase</keyword>
<dbReference type="PROSITE" id="PS51257">
    <property type="entry name" value="PROKAR_LIPOPROTEIN"/>
    <property type="match status" value="1"/>
</dbReference>